<dbReference type="KEGG" id="vpe:Varpa_2789"/>
<name>E6V3V9_VARPE</name>
<dbReference type="AlphaFoldDB" id="E6V3V9"/>
<proteinExistence type="predicted"/>
<evidence type="ECO:0000256" key="1">
    <source>
        <dbReference type="SAM" id="MobiDB-lite"/>
    </source>
</evidence>
<dbReference type="EMBL" id="CP002417">
    <property type="protein sequence ID" value="ADU36983.1"/>
    <property type="molecule type" value="Genomic_DNA"/>
</dbReference>
<organism evidence="2 3">
    <name type="scientific">Variovorax paradoxus (strain EPS)</name>
    <dbReference type="NCBI Taxonomy" id="595537"/>
    <lineage>
        <taxon>Bacteria</taxon>
        <taxon>Pseudomonadati</taxon>
        <taxon>Pseudomonadota</taxon>
        <taxon>Betaproteobacteria</taxon>
        <taxon>Burkholderiales</taxon>
        <taxon>Comamonadaceae</taxon>
        <taxon>Variovorax</taxon>
    </lineage>
</organism>
<dbReference type="Proteomes" id="UP000008917">
    <property type="component" value="Chromosome"/>
</dbReference>
<dbReference type="HOGENOM" id="CLU_3206643_0_0_4"/>
<sequence length="45" mass="5021">MFRLIKIATVAWMAIKWYRRRKTAPAGGSVRSSGPGSARVPDRMS</sequence>
<accession>E6V3V9</accession>
<gene>
    <name evidence="2" type="ordered locus">Varpa_2789</name>
</gene>
<evidence type="ECO:0000313" key="2">
    <source>
        <dbReference type="EMBL" id="ADU36983.1"/>
    </source>
</evidence>
<dbReference type="STRING" id="595537.Varpa_2789"/>
<reference evidence="3" key="1">
    <citation type="submission" date="2010-12" db="EMBL/GenBank/DDBJ databases">
        <title>Complete sequence of Variovorax paradoxus EPS.</title>
        <authorList>
            <consortium name="US DOE Joint Genome Institute"/>
            <person name="Lucas S."/>
            <person name="Copeland A."/>
            <person name="Lapidus A."/>
            <person name="Cheng J.-F."/>
            <person name="Goodwin L."/>
            <person name="Pitluck S."/>
            <person name="Teshima H."/>
            <person name="Detter J.C."/>
            <person name="Han C."/>
            <person name="Tapia R."/>
            <person name="Land M."/>
            <person name="Hauser L."/>
            <person name="Kyrpides N."/>
            <person name="Ivanova N."/>
            <person name="Ovchinnikova G."/>
            <person name="Orwin P."/>
            <person name="Han J.-I.G."/>
            <person name="Woyke T."/>
        </authorList>
    </citation>
    <scope>NUCLEOTIDE SEQUENCE [LARGE SCALE GENOMIC DNA]</scope>
    <source>
        <strain evidence="3">EPS</strain>
    </source>
</reference>
<evidence type="ECO:0000313" key="3">
    <source>
        <dbReference type="Proteomes" id="UP000008917"/>
    </source>
</evidence>
<protein>
    <submittedName>
        <fullName evidence="2">Uncharacterized protein</fullName>
    </submittedName>
</protein>
<reference evidence="2 3" key="2">
    <citation type="journal article" date="2013" name="Genome Announc.">
        <title>Genome of the Root-Associated Plant Growth-Promoting Bacterium Variovorax paradoxus Strain EPS.</title>
        <authorList>
            <person name="Han J.I."/>
            <person name="Spain J.C."/>
            <person name="Leadbetter J.R."/>
            <person name="Ovchinnikova G."/>
            <person name="Goodwin L.A."/>
            <person name="Han C.S."/>
            <person name="Woyke T."/>
            <person name="Davenport K.W."/>
            <person name="Orwin P.M."/>
        </authorList>
    </citation>
    <scope>NUCLEOTIDE SEQUENCE [LARGE SCALE GENOMIC DNA]</scope>
    <source>
        <strain evidence="2 3">EPS</strain>
    </source>
</reference>
<feature type="region of interest" description="Disordered" evidence="1">
    <location>
        <begin position="22"/>
        <end position="45"/>
    </location>
</feature>